<sequence length="79" mass="9104">MSITQKWLENCGDRQLVNFLLFVWLDRAAVQEFWDGYDRGYSLETAPSKGIVCLPFSNPAAGHYSLYAIGRFLQSWQNL</sequence>
<dbReference type="EMBL" id="PVWG01000046">
    <property type="protein sequence ID" value="PSB16175.1"/>
    <property type="molecule type" value="Genomic_DNA"/>
</dbReference>
<accession>A0A2T1D6M8</accession>
<keyword evidence="2" id="KW-1185">Reference proteome</keyword>
<dbReference type="STRING" id="1920490.GCA_001895925_02539"/>
<evidence type="ECO:0000313" key="1">
    <source>
        <dbReference type="EMBL" id="PSB16175.1"/>
    </source>
</evidence>
<evidence type="ECO:0000313" key="2">
    <source>
        <dbReference type="Proteomes" id="UP000238634"/>
    </source>
</evidence>
<reference evidence="1 2" key="2">
    <citation type="submission" date="2018-03" db="EMBL/GenBank/DDBJ databases">
        <title>The ancient ancestry and fast evolution of plastids.</title>
        <authorList>
            <person name="Moore K.R."/>
            <person name="Magnabosco C."/>
            <person name="Momper L."/>
            <person name="Gold D.A."/>
            <person name="Bosak T."/>
            <person name="Fournier G.P."/>
        </authorList>
    </citation>
    <scope>NUCLEOTIDE SEQUENCE [LARGE SCALE GENOMIC DNA]</scope>
    <source>
        <strain evidence="1 2">ULC007</strain>
    </source>
</reference>
<dbReference type="AlphaFoldDB" id="A0A2T1D6M8"/>
<comment type="caution">
    <text evidence="1">The sequence shown here is derived from an EMBL/GenBank/DDBJ whole genome shotgun (WGS) entry which is preliminary data.</text>
</comment>
<gene>
    <name evidence="1" type="ORF">C7B65_22355</name>
</gene>
<name>A0A2T1D6M8_9CYAN</name>
<proteinExistence type="predicted"/>
<protein>
    <submittedName>
        <fullName evidence="1">Uncharacterized protein</fullName>
    </submittedName>
</protein>
<organism evidence="1 2">
    <name type="scientific">Phormidesmis priestleyi ULC007</name>
    <dbReference type="NCBI Taxonomy" id="1920490"/>
    <lineage>
        <taxon>Bacteria</taxon>
        <taxon>Bacillati</taxon>
        <taxon>Cyanobacteriota</taxon>
        <taxon>Cyanophyceae</taxon>
        <taxon>Leptolyngbyales</taxon>
        <taxon>Leptolyngbyaceae</taxon>
        <taxon>Phormidesmis</taxon>
    </lineage>
</organism>
<dbReference type="Proteomes" id="UP000238634">
    <property type="component" value="Unassembled WGS sequence"/>
</dbReference>
<reference evidence="1 2" key="1">
    <citation type="submission" date="2018-02" db="EMBL/GenBank/DDBJ databases">
        <authorList>
            <person name="Cohen D.B."/>
            <person name="Kent A.D."/>
        </authorList>
    </citation>
    <scope>NUCLEOTIDE SEQUENCE [LARGE SCALE GENOMIC DNA]</scope>
    <source>
        <strain evidence="1 2">ULC007</strain>
    </source>
</reference>